<dbReference type="Proteomes" id="UP001058974">
    <property type="component" value="Chromosome 5"/>
</dbReference>
<dbReference type="GO" id="GO:0010089">
    <property type="term" value="P:xylem development"/>
    <property type="evidence" value="ECO:0007669"/>
    <property type="project" value="InterPro"/>
</dbReference>
<proteinExistence type="predicted"/>
<dbReference type="Gramene" id="Psat05G0704200-T1">
    <property type="protein sequence ID" value="KAI5412213.1"/>
    <property type="gene ID" value="KIW84_057042"/>
</dbReference>
<feature type="region of interest" description="Disordered" evidence="1">
    <location>
        <begin position="121"/>
        <end position="145"/>
    </location>
</feature>
<gene>
    <name evidence="2" type="ORF">KIW84_057042</name>
</gene>
<accession>A0A9D4WZY3</accession>
<name>A0A9D4WZY3_PEA</name>
<dbReference type="OrthoDB" id="779856at2759"/>
<evidence type="ECO:0000313" key="3">
    <source>
        <dbReference type="Proteomes" id="UP001058974"/>
    </source>
</evidence>
<dbReference type="Gramene" id="Psat5g251520.2">
    <property type="protein sequence ID" value="Psat5g251520.2.cds"/>
    <property type="gene ID" value="Psat5g251520"/>
</dbReference>
<sequence>MSSISKSPLNNNMISFESSEESSWTKYFEDFFNNDHNNIDGDDHDGGSSTSSLVFDAAEKKLSDHSAQGAMEYNKRLSFKKRKKIKTSLVDHDLEDTASSPINSPKIFKAKEKEEIDQFYEEKGNTQREKEVEFNERDTSNNEHSELNKKGFCLVPMSMVINYI</sequence>
<dbReference type="EMBL" id="JAMSHJ010000005">
    <property type="protein sequence ID" value="KAI5412213.1"/>
    <property type="molecule type" value="Genomic_DNA"/>
</dbReference>
<reference evidence="2 3" key="1">
    <citation type="journal article" date="2022" name="Nat. Genet.">
        <title>Improved pea reference genome and pan-genome highlight genomic features and evolutionary characteristics.</title>
        <authorList>
            <person name="Yang T."/>
            <person name="Liu R."/>
            <person name="Luo Y."/>
            <person name="Hu S."/>
            <person name="Wang D."/>
            <person name="Wang C."/>
            <person name="Pandey M.K."/>
            <person name="Ge S."/>
            <person name="Xu Q."/>
            <person name="Li N."/>
            <person name="Li G."/>
            <person name="Huang Y."/>
            <person name="Saxena R.K."/>
            <person name="Ji Y."/>
            <person name="Li M."/>
            <person name="Yan X."/>
            <person name="He Y."/>
            <person name="Liu Y."/>
            <person name="Wang X."/>
            <person name="Xiang C."/>
            <person name="Varshney R.K."/>
            <person name="Ding H."/>
            <person name="Gao S."/>
            <person name="Zong X."/>
        </authorList>
    </citation>
    <scope>NUCLEOTIDE SEQUENCE [LARGE SCALE GENOMIC DNA]</scope>
    <source>
        <strain evidence="2 3">cv. Zhongwan 6</strain>
    </source>
</reference>
<dbReference type="AlphaFoldDB" id="A0A9D4WZY3"/>
<keyword evidence="3" id="KW-1185">Reference proteome</keyword>
<dbReference type="InterPro" id="IPR039280">
    <property type="entry name" value="VUP"/>
</dbReference>
<organism evidence="2 3">
    <name type="scientific">Pisum sativum</name>
    <name type="common">Garden pea</name>
    <name type="synonym">Lathyrus oleraceus</name>
    <dbReference type="NCBI Taxonomy" id="3888"/>
    <lineage>
        <taxon>Eukaryota</taxon>
        <taxon>Viridiplantae</taxon>
        <taxon>Streptophyta</taxon>
        <taxon>Embryophyta</taxon>
        <taxon>Tracheophyta</taxon>
        <taxon>Spermatophyta</taxon>
        <taxon>Magnoliopsida</taxon>
        <taxon>eudicotyledons</taxon>
        <taxon>Gunneridae</taxon>
        <taxon>Pentapetalae</taxon>
        <taxon>rosids</taxon>
        <taxon>fabids</taxon>
        <taxon>Fabales</taxon>
        <taxon>Fabaceae</taxon>
        <taxon>Papilionoideae</taxon>
        <taxon>50 kb inversion clade</taxon>
        <taxon>NPAAA clade</taxon>
        <taxon>Hologalegina</taxon>
        <taxon>IRL clade</taxon>
        <taxon>Fabeae</taxon>
        <taxon>Lathyrus</taxon>
    </lineage>
</organism>
<evidence type="ECO:0000313" key="2">
    <source>
        <dbReference type="EMBL" id="KAI5412213.1"/>
    </source>
</evidence>
<dbReference type="PANTHER" id="PTHR33974:SF18">
    <property type="match status" value="1"/>
</dbReference>
<dbReference type="PANTHER" id="PTHR33974">
    <property type="entry name" value="VASCULAR-RELATED UNKNOWN PROTEIN 1-RELATED"/>
    <property type="match status" value="1"/>
</dbReference>
<protein>
    <submittedName>
        <fullName evidence="2">Uncharacterized protein</fullName>
    </submittedName>
</protein>
<evidence type="ECO:0000256" key="1">
    <source>
        <dbReference type="SAM" id="MobiDB-lite"/>
    </source>
</evidence>
<comment type="caution">
    <text evidence="2">The sequence shown here is derived from an EMBL/GenBank/DDBJ whole genome shotgun (WGS) entry which is preliminary data.</text>
</comment>